<dbReference type="PROSITE" id="PS51459">
    <property type="entry name" value="FIDO"/>
    <property type="match status" value="1"/>
</dbReference>
<evidence type="ECO:0000313" key="3">
    <source>
        <dbReference type="Proteomes" id="UP000238176"/>
    </source>
</evidence>
<gene>
    <name evidence="2" type="ORF">B0I28_10182</name>
</gene>
<sequence>MTEFLTMQDLIRIACRVTGSDDPPVRDWGLLESAAARPRASVFGADAYPTLHEKVAALVHSLARNHALIDGNKRLAFMAAYTMYAVNGYDLEPPGPDEGDVFFRAVAQGDLEVDEIAKTFVLWTSPIR</sequence>
<feature type="domain" description="Fido" evidence="1">
    <location>
        <begin position="5"/>
        <end position="126"/>
    </location>
</feature>
<name>A0A2T0UUZ4_9ACTN</name>
<dbReference type="InterPro" id="IPR003812">
    <property type="entry name" value="Fido"/>
</dbReference>
<dbReference type="EMBL" id="PVTJ01000001">
    <property type="protein sequence ID" value="PRY61759.1"/>
    <property type="molecule type" value="Genomic_DNA"/>
</dbReference>
<evidence type="ECO:0000313" key="2">
    <source>
        <dbReference type="EMBL" id="PRY61759.1"/>
    </source>
</evidence>
<evidence type="ECO:0000259" key="1">
    <source>
        <dbReference type="PROSITE" id="PS51459"/>
    </source>
</evidence>
<dbReference type="PANTHER" id="PTHR39426:SF1">
    <property type="entry name" value="HOMOLOGY TO DEATH-ON-CURING PROTEIN OF PHAGE P1"/>
    <property type="match status" value="1"/>
</dbReference>
<dbReference type="NCBIfam" id="TIGR01550">
    <property type="entry name" value="DOC_P1"/>
    <property type="match status" value="1"/>
</dbReference>
<dbReference type="RefSeq" id="WP_106361859.1">
    <property type="nucleotide sequence ID" value="NZ_PVTJ01000001.1"/>
</dbReference>
<dbReference type="AlphaFoldDB" id="A0A2T0UUZ4"/>
<dbReference type="PANTHER" id="PTHR39426">
    <property type="entry name" value="HOMOLOGY TO DEATH-ON-CURING PROTEIN OF PHAGE P1"/>
    <property type="match status" value="1"/>
</dbReference>
<dbReference type="InterPro" id="IPR053737">
    <property type="entry name" value="Type_II_TA_Toxin"/>
</dbReference>
<dbReference type="Proteomes" id="UP000238176">
    <property type="component" value="Unassembled WGS sequence"/>
</dbReference>
<protein>
    <submittedName>
        <fullName evidence="2">Death-on-curing protein</fullName>
    </submittedName>
</protein>
<dbReference type="InterPro" id="IPR006440">
    <property type="entry name" value="Doc"/>
</dbReference>
<organism evidence="2 3">
    <name type="scientific">Glycomyces artemisiae</name>
    <dbReference type="NCBI Taxonomy" id="1076443"/>
    <lineage>
        <taxon>Bacteria</taxon>
        <taxon>Bacillati</taxon>
        <taxon>Actinomycetota</taxon>
        <taxon>Actinomycetes</taxon>
        <taxon>Glycomycetales</taxon>
        <taxon>Glycomycetaceae</taxon>
        <taxon>Glycomyces</taxon>
    </lineage>
</organism>
<dbReference type="OrthoDB" id="9802752at2"/>
<reference evidence="2 3" key="1">
    <citation type="submission" date="2018-03" db="EMBL/GenBank/DDBJ databases">
        <title>Genomic Encyclopedia of Type Strains, Phase III (KMG-III): the genomes of soil and plant-associated and newly described type strains.</title>
        <authorList>
            <person name="Whitman W."/>
        </authorList>
    </citation>
    <scope>NUCLEOTIDE SEQUENCE [LARGE SCALE GENOMIC DNA]</scope>
    <source>
        <strain evidence="2 3">CGMCC 4.7067</strain>
    </source>
</reference>
<dbReference type="Gene3D" id="1.20.120.1870">
    <property type="entry name" value="Fic/DOC protein, Fido domain"/>
    <property type="match status" value="1"/>
</dbReference>
<comment type="caution">
    <text evidence="2">The sequence shown here is derived from an EMBL/GenBank/DDBJ whole genome shotgun (WGS) entry which is preliminary data.</text>
</comment>
<keyword evidence="3" id="KW-1185">Reference proteome</keyword>
<dbReference type="Pfam" id="PF02661">
    <property type="entry name" value="Fic"/>
    <property type="match status" value="1"/>
</dbReference>
<dbReference type="GO" id="GO:0016301">
    <property type="term" value="F:kinase activity"/>
    <property type="evidence" value="ECO:0007669"/>
    <property type="project" value="InterPro"/>
</dbReference>
<proteinExistence type="predicted"/>
<accession>A0A2T0UUZ4</accession>